<evidence type="ECO:0000259" key="1">
    <source>
        <dbReference type="Pfam" id="PF08885"/>
    </source>
</evidence>
<evidence type="ECO:0000313" key="2">
    <source>
        <dbReference type="EMBL" id="ALJ61256.1"/>
    </source>
</evidence>
<gene>
    <name evidence="2" type="ORF">BcellWH2_04036</name>
</gene>
<dbReference type="KEGG" id="bcel:BcellWH2_04036"/>
<dbReference type="PATRIC" id="fig|246787.4.peg.4176"/>
<dbReference type="InterPro" id="IPR014982">
    <property type="entry name" value="GSCFA"/>
</dbReference>
<evidence type="ECO:0000313" key="3">
    <source>
        <dbReference type="Proteomes" id="UP000061809"/>
    </source>
</evidence>
<dbReference type="AlphaFoldDB" id="A0A0P0GMR4"/>
<sequence length="329" mass="38205">MNFSTPVELPSDLPRFTQADELLLMGSCFATNIGALLADARFRPDVNPFGVLYNPLSVSTALRELVTGRLYKEEDLFFFRECWHSPMHHGDFSSPSAEEVLQRINIRLQTAHERIHHLNCLMLTFGTAWVYEQKSTGHVVANCHKQPESVFTRRRLSVQEIVSDYTSLFSGLIARNPKLKVILTVSPIRHVRDGMHANQLSKATLLLAIDQLQTSFSGHVFYFPAYELLLDELRDYRFYADDMVHPSPLAVRYVWEKFVQTCLSEDALEIMQESENINKALSHKPFHPESDEYKRFLEQIVLKIDRLNKKYPYLDFKKEKDICHIRLKQ</sequence>
<dbReference type="RefSeq" id="WP_029427175.1">
    <property type="nucleotide sequence ID" value="NZ_CP012801.1"/>
</dbReference>
<name>A0A0P0GMR4_9BACE</name>
<protein>
    <submittedName>
        <fullName evidence="2">GSCFA family protein</fullName>
    </submittedName>
</protein>
<organism evidence="2 3">
    <name type="scientific">Bacteroides cellulosilyticus</name>
    <dbReference type="NCBI Taxonomy" id="246787"/>
    <lineage>
        <taxon>Bacteria</taxon>
        <taxon>Pseudomonadati</taxon>
        <taxon>Bacteroidota</taxon>
        <taxon>Bacteroidia</taxon>
        <taxon>Bacteroidales</taxon>
        <taxon>Bacteroidaceae</taxon>
        <taxon>Bacteroides</taxon>
    </lineage>
</organism>
<accession>A0A0P0GMR4</accession>
<dbReference type="Proteomes" id="UP000061809">
    <property type="component" value="Chromosome"/>
</dbReference>
<dbReference type="SUPFAM" id="SSF52266">
    <property type="entry name" value="SGNH hydrolase"/>
    <property type="match status" value="1"/>
</dbReference>
<dbReference type="EMBL" id="CP012801">
    <property type="protein sequence ID" value="ALJ61256.1"/>
    <property type="molecule type" value="Genomic_DNA"/>
</dbReference>
<proteinExistence type="predicted"/>
<reference evidence="2 3" key="1">
    <citation type="journal article" date="2015" name="Science">
        <title>Genetic determinants of in vivo fitness and diet responsiveness in multiple human gut Bacteroides.</title>
        <authorList>
            <person name="Wu M."/>
            <person name="McNulty N.P."/>
            <person name="Rodionov D.A."/>
            <person name="Khoroshkin M.S."/>
            <person name="Griffin N.W."/>
            <person name="Cheng J."/>
            <person name="Latreille P."/>
            <person name="Kerstetter R.A."/>
            <person name="Terrapon N."/>
            <person name="Henrissat B."/>
            <person name="Osterman A.L."/>
            <person name="Gordon J.I."/>
        </authorList>
    </citation>
    <scope>NUCLEOTIDE SEQUENCE [LARGE SCALE GENOMIC DNA]</scope>
    <source>
        <strain evidence="2 3">WH2</strain>
    </source>
</reference>
<dbReference type="Pfam" id="PF08885">
    <property type="entry name" value="GSCFA"/>
    <property type="match status" value="1"/>
</dbReference>
<feature type="domain" description="GSCFA" evidence="1">
    <location>
        <begin position="22"/>
        <end position="258"/>
    </location>
</feature>